<protein>
    <submittedName>
        <fullName evidence="1">Uncharacterized protein</fullName>
    </submittedName>
</protein>
<reference evidence="1 2" key="1">
    <citation type="submission" date="2014-02" db="EMBL/GenBank/DDBJ databases">
        <title>The small core and large imbalanced accessory genome model reveals a collaborative survival strategy of Sorangium cellulosum strains in nature.</title>
        <authorList>
            <person name="Han K."/>
            <person name="Peng R."/>
            <person name="Blom J."/>
            <person name="Li Y.-Z."/>
        </authorList>
    </citation>
    <scope>NUCLEOTIDE SEQUENCE [LARGE SCALE GENOMIC DNA]</scope>
    <source>
        <strain evidence="1 2">So0011-07</strain>
    </source>
</reference>
<evidence type="ECO:0000313" key="1">
    <source>
        <dbReference type="EMBL" id="KYF84242.1"/>
    </source>
</evidence>
<comment type="caution">
    <text evidence="1">The sequence shown here is derived from an EMBL/GenBank/DDBJ whole genome shotgun (WGS) entry which is preliminary data.</text>
</comment>
<organism evidence="1 2">
    <name type="scientific">Sorangium cellulosum</name>
    <name type="common">Polyangium cellulosum</name>
    <dbReference type="NCBI Taxonomy" id="56"/>
    <lineage>
        <taxon>Bacteria</taxon>
        <taxon>Pseudomonadati</taxon>
        <taxon>Myxococcota</taxon>
        <taxon>Polyangia</taxon>
        <taxon>Polyangiales</taxon>
        <taxon>Polyangiaceae</taxon>
        <taxon>Sorangium</taxon>
    </lineage>
</organism>
<proteinExistence type="predicted"/>
<dbReference type="Proteomes" id="UP000075635">
    <property type="component" value="Unassembled WGS sequence"/>
</dbReference>
<gene>
    <name evidence="1" type="ORF">BE17_49405</name>
</gene>
<evidence type="ECO:0000313" key="2">
    <source>
        <dbReference type="Proteomes" id="UP000075635"/>
    </source>
</evidence>
<dbReference type="EMBL" id="JEMB01001963">
    <property type="protein sequence ID" value="KYF84242.1"/>
    <property type="molecule type" value="Genomic_DNA"/>
</dbReference>
<accession>A0A150RVH7</accession>
<name>A0A150RVH7_SORCE</name>
<dbReference type="AlphaFoldDB" id="A0A150RVH7"/>
<sequence length="756" mass="84407">MPRDAYVRLSVAGPQLSEPADAPGAILFVDVEPGSDLKLFRRIPFDFMVLARHVVVREGDEDLDHGLLRSVIDKALDVVVLRQPIGAAPSVAPLEGGDTISEDEAKEILRRARAIELETMLRWGRAIWEPSDHHYLLPTGRHGATFVKLSNAIRSPRDATVIATWLLRHFNENDVGLVIDTGTLSAVALALDVELRKAGRALGRVVVLDHYPKTAIDVQRAVRRAAEFTRRAIALLSVNSSGTLKDRLHAALTTGFVERGVIEVLVDQSGRVAEVLGPPFEGIETWIPLQHGRPLAKAMTSDDRTCPLCLDSHRAPIVPINPITFEREYLPQVKMVAPLTSDPRANIRFWELCAQSGALGLEEPPDEHMAPHRPSNKPMPIHVRLDRLIQQEEFATAACDLLKQKIEERARTEKEDPAWELVLVPERDAGLAGFGHFWELLRPVLRGVEKYHHFPRDGVWSSELLKKINEARNIAVLTLGAVTGGSLQNALSTIQANRQDRRVGYGLLRALIIHARPAGDPEWRTLYNSFAYRIDYAWRSFLPNRSVLNDELDTLRTINRDDLDGEEAEFWERRQSFCAGEKGQGETPLFWGAEPRTLLSPNSIFGDRLDPVTTFVAVGAAMEARRHEKCRAPERMVFDLAGMTRSYYDPLILASMFRWLFSYEAWWGLGAGASGRVIDELLCRAQPDQRRILVPEILLASAQGKVPESGMQSAKAYSERVMRDTPAVSGTLKLALRLADHHLSLAKQATPQYPPP</sequence>